<dbReference type="EMBL" id="JAXCGZ010000938">
    <property type="protein sequence ID" value="KAK7085450.1"/>
    <property type="molecule type" value="Genomic_DNA"/>
</dbReference>
<feature type="region of interest" description="Disordered" evidence="1">
    <location>
        <begin position="136"/>
        <end position="166"/>
    </location>
</feature>
<accession>A0AAN9AFG7</accession>
<feature type="compositionally biased region" description="Polar residues" evidence="1">
    <location>
        <begin position="157"/>
        <end position="166"/>
    </location>
</feature>
<evidence type="ECO:0000256" key="1">
    <source>
        <dbReference type="SAM" id="MobiDB-lite"/>
    </source>
</evidence>
<keyword evidence="3" id="KW-1185">Reference proteome</keyword>
<evidence type="ECO:0000313" key="2">
    <source>
        <dbReference type="EMBL" id="KAK7085450.1"/>
    </source>
</evidence>
<proteinExistence type="predicted"/>
<gene>
    <name evidence="2" type="ORF">SK128_014076</name>
</gene>
<comment type="caution">
    <text evidence="2">The sequence shown here is derived from an EMBL/GenBank/DDBJ whole genome shotgun (WGS) entry which is preliminary data.</text>
</comment>
<feature type="compositionally biased region" description="Polar residues" evidence="1">
    <location>
        <begin position="17"/>
        <end position="56"/>
    </location>
</feature>
<evidence type="ECO:0000313" key="3">
    <source>
        <dbReference type="Proteomes" id="UP001381693"/>
    </source>
</evidence>
<evidence type="ECO:0008006" key="4">
    <source>
        <dbReference type="Google" id="ProtNLM"/>
    </source>
</evidence>
<protein>
    <recommendedName>
        <fullName evidence="4">HAUS augmin-like complex subunit 8</fullName>
    </recommendedName>
</protein>
<dbReference type="Proteomes" id="UP001381693">
    <property type="component" value="Unassembled WGS sequence"/>
</dbReference>
<feature type="region of interest" description="Disordered" evidence="1">
    <location>
        <begin position="102"/>
        <end position="121"/>
    </location>
</feature>
<feature type="region of interest" description="Disordered" evidence="1">
    <location>
        <begin position="1"/>
        <end position="96"/>
    </location>
</feature>
<name>A0AAN9AFG7_HALRR</name>
<dbReference type="AlphaFoldDB" id="A0AAN9AFG7"/>
<sequence>MTNDSVNDNEKTLVMANENTGDTRGTSLTSSGSIRHGNSNNSSEKVKTSQSKVQNKPKSRVVQSRYLGGKSGSRNASGNSKGSSNTNSQSSSFEGSLSSLNITTKKKVPRPGFGKSLTNLNQTSGKIGRSCVNVRTARSGMGSSKNELVAKSKVDSKSGTSGTSKLHSTVLSEKTLLISTDNLFSQTVVGGIGPEGKRLGITKKADTTITALPDLPDISAIRLHSISSDKSENIILQSGSSDNSSSQGCSEIMEEVLADDLEQECLRSLQALYIDVNGDDVFEKQIDELKAQVLFLDQLCHEKQQGVNNQKKMLNLIQQYQNVCEAYTMNKEVICKAVEKFPATESALKVLTEELEKNLHQIRLENLHIPESHKEYREELVAALENQIACLNELQTLVIPKSHQLSATINLLDDLQNNAHRIQQYEREVTQAAALAIQEASLQISVQQSNMKELRSS</sequence>
<feature type="compositionally biased region" description="Low complexity" evidence="1">
    <location>
        <begin position="72"/>
        <end position="96"/>
    </location>
</feature>
<reference evidence="2 3" key="1">
    <citation type="submission" date="2023-11" db="EMBL/GenBank/DDBJ databases">
        <title>Halocaridina rubra genome assembly.</title>
        <authorList>
            <person name="Smith C."/>
        </authorList>
    </citation>
    <scope>NUCLEOTIDE SEQUENCE [LARGE SCALE GENOMIC DNA]</scope>
    <source>
        <strain evidence="2">EP-1</strain>
        <tissue evidence="2">Whole</tissue>
    </source>
</reference>
<organism evidence="2 3">
    <name type="scientific">Halocaridina rubra</name>
    <name type="common">Hawaiian red shrimp</name>
    <dbReference type="NCBI Taxonomy" id="373956"/>
    <lineage>
        <taxon>Eukaryota</taxon>
        <taxon>Metazoa</taxon>
        <taxon>Ecdysozoa</taxon>
        <taxon>Arthropoda</taxon>
        <taxon>Crustacea</taxon>
        <taxon>Multicrustacea</taxon>
        <taxon>Malacostraca</taxon>
        <taxon>Eumalacostraca</taxon>
        <taxon>Eucarida</taxon>
        <taxon>Decapoda</taxon>
        <taxon>Pleocyemata</taxon>
        <taxon>Caridea</taxon>
        <taxon>Atyoidea</taxon>
        <taxon>Atyidae</taxon>
        <taxon>Halocaridina</taxon>
    </lineage>
</organism>